<protein>
    <submittedName>
        <fullName evidence="3">Mandelate racemase/muconate lactonizing enzyme family protein</fullName>
    </submittedName>
</protein>
<keyword evidence="1" id="KW-0456">Lyase</keyword>
<dbReference type="SMART" id="SM00922">
    <property type="entry name" value="MR_MLE"/>
    <property type="match status" value="1"/>
</dbReference>
<proteinExistence type="predicted"/>
<dbReference type="InterPro" id="IPR029065">
    <property type="entry name" value="Enolase_C-like"/>
</dbReference>
<evidence type="ECO:0000313" key="3">
    <source>
        <dbReference type="EMBL" id="QGX99438.1"/>
    </source>
</evidence>
<feature type="domain" description="Mandelate racemase/muconate lactonizing enzyme C-terminal" evidence="2">
    <location>
        <begin position="141"/>
        <end position="239"/>
    </location>
</feature>
<dbReference type="InterPro" id="IPR036849">
    <property type="entry name" value="Enolase-like_C_sf"/>
</dbReference>
<dbReference type="PANTHER" id="PTHR48080">
    <property type="entry name" value="D-GALACTONATE DEHYDRATASE-RELATED"/>
    <property type="match status" value="1"/>
</dbReference>
<dbReference type="AlphaFoldDB" id="A0A6I6J3T5"/>
<dbReference type="Pfam" id="PF13378">
    <property type="entry name" value="MR_MLE_C"/>
    <property type="match status" value="1"/>
</dbReference>
<dbReference type="InterPro" id="IPR018110">
    <property type="entry name" value="Mandel_Rmase/mucon_lact_enz_CS"/>
</dbReference>
<dbReference type="SUPFAM" id="SSF54826">
    <property type="entry name" value="Enolase N-terminal domain-like"/>
    <property type="match status" value="1"/>
</dbReference>
<dbReference type="InterPro" id="IPR034593">
    <property type="entry name" value="DgoD-like"/>
</dbReference>
<gene>
    <name evidence="3" type="ORF">EI983_14655</name>
</gene>
<dbReference type="OrthoDB" id="9802699at2"/>
<name>A0A6I6J3T5_9RHOB</name>
<dbReference type="GO" id="GO:0016829">
    <property type="term" value="F:lyase activity"/>
    <property type="evidence" value="ECO:0007669"/>
    <property type="project" value="UniProtKB-KW"/>
</dbReference>
<sequence length="369" mass="39683">MRIVAVTPYLIPARPGADGWSQGHSVILVRLEAANGLIGWGEAYALEHRQRAIREVILTLGGAVTEMSEASPRRFLDHVARPMESKHPGIDYAAAVSAIEIALWDLAGKAAGLPLHALLGGAVKERIPLYANAWDNPVQPPEAIAARCGAMCREGYRAVKIYPLRQATLAASEAVVRLTREAVGPEVDLMLDFAVETDPRRALQAARLFAPYAPYWIEEPVAGDQIDLLAEFRARTDQRVTTGERQAGLPHYNALLRARAADVLNPDIAGVGGLLRMLEIGAMTQAAGAQLSPHNWNSTTVAFLAMLHVCAVLPNATYAELFYDYLPMGADYATCDYVIKDGFASLPASPGLGVEIDEDALARLGGVSV</sequence>
<dbReference type="CDD" id="cd03316">
    <property type="entry name" value="MR_like"/>
    <property type="match status" value="1"/>
</dbReference>
<evidence type="ECO:0000313" key="4">
    <source>
        <dbReference type="Proteomes" id="UP000428330"/>
    </source>
</evidence>
<accession>A0A6I6J3T5</accession>
<dbReference type="GO" id="GO:0009063">
    <property type="term" value="P:amino acid catabolic process"/>
    <property type="evidence" value="ECO:0007669"/>
    <property type="project" value="InterPro"/>
</dbReference>
<dbReference type="SFLD" id="SFLDG00179">
    <property type="entry name" value="mandelate_racemase"/>
    <property type="match status" value="1"/>
</dbReference>
<dbReference type="Gene3D" id="3.30.390.10">
    <property type="entry name" value="Enolase-like, N-terminal domain"/>
    <property type="match status" value="1"/>
</dbReference>
<dbReference type="SFLD" id="SFLDS00001">
    <property type="entry name" value="Enolase"/>
    <property type="match status" value="1"/>
</dbReference>
<reference evidence="4" key="1">
    <citation type="submission" date="2018-12" db="EMBL/GenBank/DDBJ databases">
        <title>Complete genome sequence of Roseovarius sp. MME-070.</title>
        <authorList>
            <person name="Nam Y.-D."/>
            <person name="Kang J."/>
            <person name="Chung W.-H."/>
            <person name="Park Y.S."/>
        </authorList>
    </citation>
    <scope>NUCLEOTIDE SEQUENCE [LARGE SCALE GENOMIC DNA]</scope>
    <source>
        <strain evidence="4">MME-070</strain>
    </source>
</reference>
<dbReference type="RefSeq" id="WP_157708120.1">
    <property type="nucleotide sequence ID" value="NZ_CP034348.1"/>
</dbReference>
<organism evidence="3 4">
    <name type="scientific">Roseovarius faecimaris</name>
    <dbReference type="NCBI Taxonomy" id="2494550"/>
    <lineage>
        <taxon>Bacteria</taxon>
        <taxon>Pseudomonadati</taxon>
        <taxon>Pseudomonadota</taxon>
        <taxon>Alphaproteobacteria</taxon>
        <taxon>Rhodobacterales</taxon>
        <taxon>Roseobacteraceae</taxon>
        <taxon>Roseovarius</taxon>
    </lineage>
</organism>
<dbReference type="PANTHER" id="PTHR48080:SF2">
    <property type="entry name" value="D-GALACTONATE DEHYDRATASE"/>
    <property type="match status" value="1"/>
</dbReference>
<evidence type="ECO:0000256" key="1">
    <source>
        <dbReference type="ARBA" id="ARBA00023239"/>
    </source>
</evidence>
<dbReference type="InterPro" id="IPR029017">
    <property type="entry name" value="Enolase-like_N"/>
</dbReference>
<dbReference type="Proteomes" id="UP000428330">
    <property type="component" value="Chromosome"/>
</dbReference>
<dbReference type="EMBL" id="CP034348">
    <property type="protein sequence ID" value="QGX99438.1"/>
    <property type="molecule type" value="Genomic_DNA"/>
</dbReference>
<dbReference type="Gene3D" id="3.20.20.120">
    <property type="entry name" value="Enolase-like C-terminal domain"/>
    <property type="match status" value="1"/>
</dbReference>
<dbReference type="KEGG" id="rom:EI983_14655"/>
<dbReference type="GO" id="GO:0000287">
    <property type="term" value="F:magnesium ion binding"/>
    <property type="evidence" value="ECO:0007669"/>
    <property type="project" value="UniProtKB-ARBA"/>
</dbReference>
<dbReference type="InterPro" id="IPR013341">
    <property type="entry name" value="Mandelate_racemase_N_dom"/>
</dbReference>
<dbReference type="SUPFAM" id="SSF51604">
    <property type="entry name" value="Enolase C-terminal domain-like"/>
    <property type="match status" value="1"/>
</dbReference>
<dbReference type="InterPro" id="IPR013342">
    <property type="entry name" value="Mandelate_racemase_C"/>
</dbReference>
<dbReference type="PROSITE" id="PS00908">
    <property type="entry name" value="MR_MLE_1"/>
    <property type="match status" value="1"/>
</dbReference>
<dbReference type="Pfam" id="PF02746">
    <property type="entry name" value="MR_MLE_N"/>
    <property type="match status" value="1"/>
</dbReference>
<evidence type="ECO:0000259" key="2">
    <source>
        <dbReference type="SMART" id="SM00922"/>
    </source>
</evidence>
<keyword evidence="4" id="KW-1185">Reference proteome</keyword>